<evidence type="ECO:0000313" key="3">
    <source>
        <dbReference type="Proteomes" id="UP000217676"/>
    </source>
</evidence>
<dbReference type="SUPFAM" id="SSF51735">
    <property type="entry name" value="NAD(P)-binding Rossmann-fold domains"/>
    <property type="match status" value="1"/>
</dbReference>
<feature type="domain" description="NmrA-like" evidence="1">
    <location>
        <begin position="2"/>
        <end position="234"/>
    </location>
</feature>
<sequence>MRVAVVGATGFQGGAVARLLVDRGHRVRTLSRRPEGDRPPLPGAEFVAGGLADEGAVGRLFEGATHAVVSMPLVYEPERVRRYASNLARAARAAGVRRLVFNANTRLPQEPTGVPAFETRRMAETVLRGSGVPLVVLRPPVYLDNLFSPWNGPALVDEGVLAYPLPAAAPVAWLSHTGLAEAVYAALARDGVEGGVFDIGGAATLTGTDLAEAFGYALGRPVRYAPLRPALFERWLAQLLGPDTAEGVTGLYRYLAAGSDPLLLAGDDGMSAEALGVAPARAEEWAAEQPWQVWSNHPEDQPA</sequence>
<keyword evidence="3" id="KW-1185">Reference proteome</keyword>
<organism evidence="2 3">
    <name type="scientific">Streptomyces laurentii</name>
    <dbReference type="NCBI Taxonomy" id="39478"/>
    <lineage>
        <taxon>Bacteria</taxon>
        <taxon>Bacillati</taxon>
        <taxon>Actinomycetota</taxon>
        <taxon>Actinomycetes</taxon>
        <taxon>Kitasatosporales</taxon>
        <taxon>Streptomycetaceae</taxon>
        <taxon>Streptomyces</taxon>
    </lineage>
</organism>
<name>A0A160P5B3_STRLU</name>
<dbReference type="InterPro" id="IPR036291">
    <property type="entry name" value="NAD(P)-bd_dom_sf"/>
</dbReference>
<reference evidence="2 3" key="1">
    <citation type="journal article" date="2016" name="Genome Announc.">
        <title>Complete Genome Sequence of Thiostrepton-Producing Streptomyces laurentii ATCC 31255.</title>
        <authorList>
            <person name="Doi K."/>
            <person name="Fujino Y."/>
            <person name="Nagayoshi Y."/>
            <person name="Ohshima T."/>
            <person name="Ogata S."/>
        </authorList>
    </citation>
    <scope>NUCLEOTIDE SEQUENCE [LARGE SCALE GENOMIC DNA]</scope>
    <source>
        <strain evidence="2 3">ATCC 31255</strain>
    </source>
</reference>
<dbReference type="AlphaFoldDB" id="A0A160P5B3"/>
<dbReference type="Pfam" id="PF05368">
    <property type="entry name" value="NmrA"/>
    <property type="match status" value="1"/>
</dbReference>
<dbReference type="Proteomes" id="UP000217676">
    <property type="component" value="Chromosome"/>
</dbReference>
<evidence type="ECO:0000259" key="1">
    <source>
        <dbReference type="Pfam" id="PF05368"/>
    </source>
</evidence>
<dbReference type="Gene3D" id="3.40.50.720">
    <property type="entry name" value="NAD(P)-binding Rossmann-like Domain"/>
    <property type="match status" value="1"/>
</dbReference>
<dbReference type="EMBL" id="AP017424">
    <property type="protein sequence ID" value="BAU86216.1"/>
    <property type="molecule type" value="Genomic_DNA"/>
</dbReference>
<dbReference type="InterPro" id="IPR051604">
    <property type="entry name" value="Ergot_Alk_Oxidoreductase"/>
</dbReference>
<accession>A0A160P5B3</accession>
<dbReference type="PANTHER" id="PTHR43162:SF1">
    <property type="entry name" value="PRESTALK A DIFFERENTIATION PROTEIN A"/>
    <property type="match status" value="1"/>
</dbReference>
<gene>
    <name evidence="2" type="ORF">SLA_5335</name>
</gene>
<dbReference type="InterPro" id="IPR008030">
    <property type="entry name" value="NmrA-like"/>
</dbReference>
<protein>
    <submittedName>
        <fullName evidence="2">NmrA family protein</fullName>
    </submittedName>
</protein>
<evidence type="ECO:0000313" key="2">
    <source>
        <dbReference type="EMBL" id="BAU86216.1"/>
    </source>
</evidence>
<proteinExistence type="predicted"/>
<dbReference type="PANTHER" id="PTHR43162">
    <property type="match status" value="1"/>
</dbReference>
<dbReference type="KEGG" id="slau:SLA_5335"/>